<accession>A0A8J2YVN6</accession>
<keyword evidence="2" id="KW-1185">Reference proteome</keyword>
<dbReference type="AlphaFoldDB" id="A0A8J2YVN6"/>
<reference evidence="1" key="2">
    <citation type="submission" date="2020-09" db="EMBL/GenBank/DDBJ databases">
        <authorList>
            <person name="Sun Q."/>
            <person name="Zhou Y."/>
        </authorList>
    </citation>
    <scope>NUCLEOTIDE SEQUENCE</scope>
    <source>
        <strain evidence="1">CGMCC 1.15725</strain>
    </source>
</reference>
<organism evidence="1 2">
    <name type="scientific">Aliidongia dinghuensis</name>
    <dbReference type="NCBI Taxonomy" id="1867774"/>
    <lineage>
        <taxon>Bacteria</taxon>
        <taxon>Pseudomonadati</taxon>
        <taxon>Pseudomonadota</taxon>
        <taxon>Alphaproteobacteria</taxon>
        <taxon>Rhodospirillales</taxon>
        <taxon>Dongiaceae</taxon>
        <taxon>Aliidongia</taxon>
    </lineage>
</organism>
<reference evidence="1" key="1">
    <citation type="journal article" date="2014" name="Int. J. Syst. Evol. Microbiol.">
        <title>Complete genome sequence of Corynebacterium casei LMG S-19264T (=DSM 44701T), isolated from a smear-ripened cheese.</title>
        <authorList>
            <consortium name="US DOE Joint Genome Institute (JGI-PGF)"/>
            <person name="Walter F."/>
            <person name="Albersmeier A."/>
            <person name="Kalinowski J."/>
            <person name="Ruckert C."/>
        </authorList>
    </citation>
    <scope>NUCLEOTIDE SEQUENCE</scope>
    <source>
        <strain evidence="1">CGMCC 1.15725</strain>
    </source>
</reference>
<gene>
    <name evidence="1" type="ORF">GCM10011611_38830</name>
</gene>
<evidence type="ECO:0000313" key="2">
    <source>
        <dbReference type="Proteomes" id="UP000646365"/>
    </source>
</evidence>
<sequence>MASTGLTGPYAHTSAEVDNQVTRTSAGAYALGRTDSSGTFLVSYVGRSDDDLNNRLKTHASNATYKQFKYGYMGSSKAAFEKECTLYHDFGESSLDNKIHPARPANSTWSCPKCTTFDQVI</sequence>
<evidence type="ECO:0008006" key="3">
    <source>
        <dbReference type="Google" id="ProtNLM"/>
    </source>
</evidence>
<comment type="caution">
    <text evidence="1">The sequence shown here is derived from an EMBL/GenBank/DDBJ whole genome shotgun (WGS) entry which is preliminary data.</text>
</comment>
<protein>
    <recommendedName>
        <fullName evidence="3">GIY-YIG domain-containing protein</fullName>
    </recommendedName>
</protein>
<dbReference type="EMBL" id="BMJQ01000010">
    <property type="protein sequence ID" value="GGF28982.1"/>
    <property type="molecule type" value="Genomic_DNA"/>
</dbReference>
<evidence type="ECO:0000313" key="1">
    <source>
        <dbReference type="EMBL" id="GGF28982.1"/>
    </source>
</evidence>
<proteinExistence type="predicted"/>
<name>A0A8J2YVN6_9PROT</name>
<dbReference type="Proteomes" id="UP000646365">
    <property type="component" value="Unassembled WGS sequence"/>
</dbReference>